<feature type="region of interest" description="Disordered" evidence="1">
    <location>
        <begin position="213"/>
        <end position="233"/>
    </location>
</feature>
<name>A0A8H7EVF7_AGABI</name>
<dbReference type="Proteomes" id="UP000629468">
    <property type="component" value="Unassembled WGS sequence"/>
</dbReference>
<evidence type="ECO:0000313" key="3">
    <source>
        <dbReference type="Proteomes" id="UP000629468"/>
    </source>
</evidence>
<accession>A0A8H7EVF7</accession>
<evidence type="ECO:0000313" key="2">
    <source>
        <dbReference type="EMBL" id="KAF7760076.1"/>
    </source>
</evidence>
<feature type="region of interest" description="Disordered" evidence="1">
    <location>
        <begin position="60"/>
        <end position="118"/>
    </location>
</feature>
<gene>
    <name evidence="2" type="ORF">Agabi119p4_10752</name>
</gene>
<comment type="caution">
    <text evidence="2">The sequence shown here is derived from an EMBL/GenBank/DDBJ whole genome shotgun (WGS) entry which is preliminary data.</text>
</comment>
<protein>
    <submittedName>
        <fullName evidence="2">Uncharacterized protein</fullName>
    </submittedName>
</protein>
<feature type="compositionally biased region" description="Polar residues" evidence="1">
    <location>
        <begin position="86"/>
        <end position="97"/>
    </location>
</feature>
<evidence type="ECO:0000256" key="1">
    <source>
        <dbReference type="SAM" id="MobiDB-lite"/>
    </source>
</evidence>
<feature type="compositionally biased region" description="Basic and acidic residues" evidence="1">
    <location>
        <begin position="223"/>
        <end position="233"/>
    </location>
</feature>
<dbReference type="EMBL" id="JABXXO010000015">
    <property type="protein sequence ID" value="KAF7760076.1"/>
    <property type="molecule type" value="Genomic_DNA"/>
</dbReference>
<feature type="compositionally biased region" description="Polar residues" evidence="1">
    <location>
        <begin position="416"/>
        <end position="433"/>
    </location>
</feature>
<feature type="compositionally biased region" description="Basic residues" evidence="1">
    <location>
        <begin position="434"/>
        <end position="443"/>
    </location>
</feature>
<dbReference type="AlphaFoldDB" id="A0A8H7EVF7"/>
<organism evidence="2 3">
    <name type="scientific">Agaricus bisporus var. burnettii</name>
    <dbReference type="NCBI Taxonomy" id="192524"/>
    <lineage>
        <taxon>Eukaryota</taxon>
        <taxon>Fungi</taxon>
        <taxon>Dikarya</taxon>
        <taxon>Basidiomycota</taxon>
        <taxon>Agaricomycotina</taxon>
        <taxon>Agaricomycetes</taxon>
        <taxon>Agaricomycetidae</taxon>
        <taxon>Agaricales</taxon>
        <taxon>Agaricineae</taxon>
        <taxon>Agaricaceae</taxon>
        <taxon>Agaricus</taxon>
    </lineage>
</organism>
<feature type="compositionally biased region" description="Polar residues" evidence="1">
    <location>
        <begin position="465"/>
        <end position="475"/>
    </location>
</feature>
<proteinExistence type="predicted"/>
<feature type="region of interest" description="Disordered" evidence="1">
    <location>
        <begin position="413"/>
        <end position="496"/>
    </location>
</feature>
<sequence>MAKSHWSLQLSRSKDTILESDKSLTSMPATRGNMFTRPGQYLRTPIRRFFFRFEVRKSNPTGVGGKRPRSDKRRGFDYGRGRKAMINNTPPLSSDIASSPIAELDSPGSVHRTRSPFPHRTPPVPCVALQNSDHSIDAVVISTLLKLPFCCHEDLLTMKPTRVFEVAKEMNDRLPEALQIDLSQSRNYKDVRNEVERLVGIVKKASEVQVPGAPLKRVRSRGGRRDSGKKDSDFDALNELDLRAISPPTSPLAVISATRGNRRRDGETTDVSMVISPTKLTMLREEDEDDEMESMEEKAVIDSEMRGTGVNEDFFRAIKKRKTSASFDNTTEEDTEMITPTMHRIKVPLMLKKMYDANETSPTPHRILRVRSQRKVVFDQPSFDTSFLKENNVVVKTTVVDRSLVNTRPRYRSAAKFSNSRAAGPLQTSTPKVTQRRYGRRNNTRSPSNVRSDDSRSFSSPVSTDKATPPTTGMHSHSVAMRARDQDSSSSSPEWNFVDSRIPRYRRRPSKRRESKSAFAQVSDLVMFDFEGTKDDRDTNKTV</sequence>
<reference evidence="2 3" key="1">
    <citation type="journal article" name="Sci. Rep.">
        <title>Telomere-to-telomere assembled and centromere annotated genomes of the two main subspecies of the button mushroom Agaricus bisporus reveal especially polymorphic chromosome ends.</title>
        <authorList>
            <person name="Sonnenberg A.S.M."/>
            <person name="Sedaghat-Telgerd N."/>
            <person name="Lavrijssen B."/>
            <person name="Ohm R.A."/>
            <person name="Hendrickx P.M."/>
            <person name="Scholtmeijer K."/>
            <person name="Baars J.J.P."/>
            <person name="van Peer A."/>
        </authorList>
    </citation>
    <scope>NUCLEOTIDE SEQUENCE [LARGE SCALE GENOMIC DNA]</scope>
    <source>
        <strain evidence="2 3">H119_p4</strain>
    </source>
</reference>